<dbReference type="KEGG" id="bfu:BCIN_10g02830"/>
<dbReference type="AlphaFoldDB" id="A0A384JUQ2"/>
<protein>
    <recommendedName>
        <fullName evidence="4">Short chain dehydrogenase protein</fullName>
    </recommendedName>
</protein>
<evidence type="ECO:0008006" key="4">
    <source>
        <dbReference type="Google" id="ProtNLM"/>
    </source>
</evidence>
<dbReference type="Gene3D" id="3.40.50.720">
    <property type="entry name" value="NAD(P)-binding Rossmann-like Domain"/>
    <property type="match status" value="1"/>
</dbReference>
<gene>
    <name evidence="2" type="ORF">BCIN_10g02830</name>
</gene>
<proteinExistence type="predicted"/>
<dbReference type="EMBL" id="CP009814">
    <property type="protein sequence ID" value="ATZ54268.1"/>
    <property type="molecule type" value="Genomic_DNA"/>
</dbReference>
<evidence type="ECO:0000313" key="2">
    <source>
        <dbReference type="EMBL" id="ATZ54268.1"/>
    </source>
</evidence>
<organism evidence="2 3">
    <name type="scientific">Botryotinia fuckeliana (strain B05.10)</name>
    <name type="common">Noble rot fungus</name>
    <name type="synonym">Botrytis cinerea</name>
    <dbReference type="NCBI Taxonomy" id="332648"/>
    <lineage>
        <taxon>Eukaryota</taxon>
        <taxon>Fungi</taxon>
        <taxon>Dikarya</taxon>
        <taxon>Ascomycota</taxon>
        <taxon>Pezizomycotina</taxon>
        <taxon>Leotiomycetes</taxon>
        <taxon>Helotiales</taxon>
        <taxon>Sclerotiniaceae</taxon>
        <taxon>Botrytis</taxon>
    </lineage>
</organism>
<dbReference type="PANTHER" id="PTHR42808:SF4">
    <property type="entry name" value="SHORT CHAIN DEHYDROGENASE"/>
    <property type="match status" value="1"/>
</dbReference>
<dbReference type="Pfam" id="PF00106">
    <property type="entry name" value="adh_short"/>
    <property type="match status" value="2"/>
</dbReference>
<name>A0A384JUQ2_BOTFB</name>
<dbReference type="SUPFAM" id="SSF51735">
    <property type="entry name" value="NAD(P)-binding Rossmann-fold domains"/>
    <property type="match status" value="1"/>
</dbReference>
<feature type="region of interest" description="Disordered" evidence="1">
    <location>
        <begin position="291"/>
        <end position="314"/>
    </location>
</feature>
<dbReference type="GeneID" id="5437540"/>
<dbReference type="InterPro" id="IPR036291">
    <property type="entry name" value="NAD(P)-bd_dom_sf"/>
</dbReference>
<sequence>MTSQKVALVIGASRGIGRQIAIDLAKDGYAVIVSAKSTSDASTTHPFPPNPNSSASTISTVCREILEAGFTATAIPCDVRSHASIASLISQTISTYGRIDVLIYNSGAIYHSSVLTTPLSRYMLMESINPNGLYATIQSCIPHWKAQDWNARIVVICPPIYSRFFRGKTAYAMGKVGMSVLVQGLGMDLSRMGSSGQNMAITGLWPAVAIESAATAHFSSADEDLRHPSIFSDAILSILKAKTEDVNGSLFLDEDYLREHDGVGDFSKYALVPGTTPRRIMPMKFPDLRVEEQDDEGVRMDSAKKEKSGKLSKL</sequence>
<reference evidence="2 3" key="2">
    <citation type="journal article" date="2012" name="Eukaryot. Cell">
        <title>Genome update of Botrytis cinerea strains B05.10 and T4.</title>
        <authorList>
            <person name="Staats M."/>
            <person name="van Kan J.A."/>
        </authorList>
    </citation>
    <scope>NUCLEOTIDE SEQUENCE [LARGE SCALE GENOMIC DNA]</scope>
    <source>
        <strain evidence="2 3">B05.10</strain>
    </source>
</reference>
<evidence type="ECO:0000313" key="3">
    <source>
        <dbReference type="Proteomes" id="UP000001798"/>
    </source>
</evidence>
<dbReference type="OMA" id="WWSSVAN"/>
<dbReference type="VEuPathDB" id="FungiDB:Bcin10g02830"/>
<dbReference type="OrthoDB" id="5327538at2759"/>
<dbReference type="InterPro" id="IPR051935">
    <property type="entry name" value="HSDL2"/>
</dbReference>
<dbReference type="PANTHER" id="PTHR42808">
    <property type="entry name" value="HYDROXYSTEROID DEHYDROGENASE-LIKE PROTEIN 2"/>
    <property type="match status" value="1"/>
</dbReference>
<evidence type="ECO:0000256" key="1">
    <source>
        <dbReference type="SAM" id="MobiDB-lite"/>
    </source>
</evidence>
<dbReference type="PRINTS" id="PR00081">
    <property type="entry name" value="GDHRDH"/>
</dbReference>
<accession>A0A384JUQ2</accession>
<dbReference type="InterPro" id="IPR002347">
    <property type="entry name" value="SDR_fam"/>
</dbReference>
<dbReference type="Proteomes" id="UP000001798">
    <property type="component" value="Chromosome 10"/>
</dbReference>
<keyword evidence="3" id="KW-1185">Reference proteome</keyword>
<dbReference type="RefSeq" id="XP_001556955.1">
    <property type="nucleotide sequence ID" value="XM_001556905.2"/>
</dbReference>
<reference evidence="2 3" key="1">
    <citation type="journal article" date="2011" name="PLoS Genet.">
        <title>Genomic analysis of the necrotrophic fungal pathogens Sclerotinia sclerotiorum and Botrytis cinerea.</title>
        <authorList>
            <person name="Amselem J."/>
            <person name="Cuomo C.A."/>
            <person name="van Kan J.A."/>
            <person name="Viaud M."/>
            <person name="Benito E.P."/>
            <person name="Couloux A."/>
            <person name="Coutinho P.M."/>
            <person name="de Vries R.P."/>
            <person name="Dyer P.S."/>
            <person name="Fillinger S."/>
            <person name="Fournier E."/>
            <person name="Gout L."/>
            <person name="Hahn M."/>
            <person name="Kohn L."/>
            <person name="Lapalu N."/>
            <person name="Plummer K.M."/>
            <person name="Pradier J.M."/>
            <person name="Quevillon E."/>
            <person name="Sharon A."/>
            <person name="Simon A."/>
            <person name="ten Have A."/>
            <person name="Tudzynski B."/>
            <person name="Tudzynski P."/>
            <person name="Wincker P."/>
            <person name="Andrew M."/>
            <person name="Anthouard V."/>
            <person name="Beever R.E."/>
            <person name="Beffa R."/>
            <person name="Benoit I."/>
            <person name="Bouzid O."/>
            <person name="Brault B."/>
            <person name="Chen Z."/>
            <person name="Choquer M."/>
            <person name="Collemare J."/>
            <person name="Cotton P."/>
            <person name="Danchin E.G."/>
            <person name="Da Silva C."/>
            <person name="Gautier A."/>
            <person name="Giraud C."/>
            <person name="Giraud T."/>
            <person name="Gonzalez C."/>
            <person name="Grossetete S."/>
            <person name="Guldener U."/>
            <person name="Henrissat B."/>
            <person name="Howlett B.J."/>
            <person name="Kodira C."/>
            <person name="Kretschmer M."/>
            <person name="Lappartient A."/>
            <person name="Leroch M."/>
            <person name="Levis C."/>
            <person name="Mauceli E."/>
            <person name="Neuveglise C."/>
            <person name="Oeser B."/>
            <person name="Pearson M."/>
            <person name="Poulain J."/>
            <person name="Poussereau N."/>
            <person name="Quesneville H."/>
            <person name="Rascle C."/>
            <person name="Schumacher J."/>
            <person name="Segurens B."/>
            <person name="Sexton A."/>
            <person name="Silva E."/>
            <person name="Sirven C."/>
            <person name="Soanes D.M."/>
            <person name="Talbot N.J."/>
            <person name="Templeton M."/>
            <person name="Yandava C."/>
            <person name="Yarden O."/>
            <person name="Zeng Q."/>
            <person name="Rollins J.A."/>
            <person name="Lebrun M.H."/>
            <person name="Dickman M."/>
        </authorList>
    </citation>
    <scope>NUCLEOTIDE SEQUENCE [LARGE SCALE GENOMIC DNA]</scope>
    <source>
        <strain evidence="2 3">B05.10</strain>
    </source>
</reference>
<reference evidence="2 3" key="3">
    <citation type="journal article" date="2017" name="Mol. Plant Pathol.">
        <title>A gapless genome sequence of the fungus Botrytis cinerea.</title>
        <authorList>
            <person name="Van Kan J.A."/>
            <person name="Stassen J.H."/>
            <person name="Mosbach A."/>
            <person name="Van Der Lee T.A."/>
            <person name="Faino L."/>
            <person name="Farmer A.D."/>
            <person name="Papasotiriou D.G."/>
            <person name="Zhou S."/>
            <person name="Seidl M.F."/>
            <person name="Cottam E."/>
            <person name="Edel D."/>
            <person name="Hahn M."/>
            <person name="Schwartz D.C."/>
            <person name="Dietrich R.A."/>
            <person name="Widdison S."/>
            <person name="Scalliet G."/>
        </authorList>
    </citation>
    <scope>NUCLEOTIDE SEQUENCE [LARGE SCALE GENOMIC DNA]</scope>
    <source>
        <strain evidence="2 3">B05.10</strain>
    </source>
</reference>